<evidence type="ECO:0000256" key="6">
    <source>
        <dbReference type="ARBA" id="ARBA00022490"/>
    </source>
</evidence>
<dbReference type="SUPFAM" id="SSF51735">
    <property type="entry name" value="NAD(P)-binding Rossmann-fold domains"/>
    <property type="match status" value="1"/>
</dbReference>
<dbReference type="FunFam" id="1.10.3730.10:FF:000001">
    <property type="entry name" value="Pyrroline-5-carboxylate reductase"/>
    <property type="match status" value="1"/>
</dbReference>
<comment type="subcellular location">
    <subcellularLocation>
        <location evidence="1">Cytoplasm</location>
    </subcellularLocation>
</comment>
<keyword evidence="10 14" id="KW-0560">Oxidoreductase</keyword>
<comment type="pathway">
    <text evidence="2 14">Amino-acid biosynthesis; L-proline biosynthesis; L-proline from L-glutamate 5-semialdehyde: step 1/1.</text>
</comment>
<dbReference type="InterPro" id="IPR000304">
    <property type="entry name" value="Pyrroline-COOH_reductase"/>
</dbReference>
<dbReference type="GeneID" id="113218411"/>
<organism evidence="17 18">
    <name type="scientific">Frankliniella occidentalis</name>
    <name type="common">Western flower thrips</name>
    <name type="synonym">Euthrips occidentalis</name>
    <dbReference type="NCBI Taxonomy" id="133901"/>
    <lineage>
        <taxon>Eukaryota</taxon>
        <taxon>Metazoa</taxon>
        <taxon>Ecdysozoa</taxon>
        <taxon>Arthropoda</taxon>
        <taxon>Hexapoda</taxon>
        <taxon>Insecta</taxon>
        <taxon>Pterygota</taxon>
        <taxon>Neoptera</taxon>
        <taxon>Paraneoptera</taxon>
        <taxon>Thysanoptera</taxon>
        <taxon>Terebrantia</taxon>
        <taxon>Thripoidea</taxon>
        <taxon>Thripidae</taxon>
        <taxon>Frankliniella</taxon>
    </lineage>
</organism>
<dbReference type="OrthoDB" id="10263291at2759"/>
<evidence type="ECO:0000256" key="7">
    <source>
        <dbReference type="ARBA" id="ARBA00022605"/>
    </source>
</evidence>
<evidence type="ECO:0000313" key="18">
    <source>
        <dbReference type="RefSeq" id="XP_052122822.1"/>
    </source>
</evidence>
<comment type="catalytic activity">
    <reaction evidence="12 14">
        <text>L-proline + NADP(+) = (S)-1-pyrroline-5-carboxylate + NADPH + 2 H(+)</text>
        <dbReference type="Rhea" id="RHEA:14109"/>
        <dbReference type="ChEBI" id="CHEBI:15378"/>
        <dbReference type="ChEBI" id="CHEBI:17388"/>
        <dbReference type="ChEBI" id="CHEBI:57783"/>
        <dbReference type="ChEBI" id="CHEBI:58349"/>
        <dbReference type="ChEBI" id="CHEBI:60039"/>
        <dbReference type="EC" id="1.5.1.2"/>
    </reaction>
</comment>
<evidence type="ECO:0000256" key="2">
    <source>
        <dbReference type="ARBA" id="ARBA00005205"/>
    </source>
</evidence>
<dbReference type="InterPro" id="IPR028939">
    <property type="entry name" value="P5C_Rdtase_cat_N"/>
</dbReference>
<protein>
    <recommendedName>
        <fullName evidence="5 14">Pyrroline-5-carboxylate reductase</fullName>
        <ecNumber evidence="4 14">1.5.1.2</ecNumber>
    </recommendedName>
</protein>
<keyword evidence="17" id="KW-1185">Reference proteome</keyword>
<comment type="catalytic activity">
    <reaction evidence="11">
        <text>L-proline + NAD(+) = (S)-1-pyrroline-5-carboxylate + NADH + 2 H(+)</text>
        <dbReference type="Rhea" id="RHEA:14105"/>
        <dbReference type="ChEBI" id="CHEBI:15378"/>
        <dbReference type="ChEBI" id="CHEBI:17388"/>
        <dbReference type="ChEBI" id="CHEBI:57540"/>
        <dbReference type="ChEBI" id="CHEBI:57945"/>
        <dbReference type="ChEBI" id="CHEBI:60039"/>
        <dbReference type="EC" id="1.5.1.2"/>
    </reaction>
</comment>
<proteinExistence type="inferred from homology"/>
<dbReference type="PANTHER" id="PTHR11645">
    <property type="entry name" value="PYRROLINE-5-CARBOXYLATE REDUCTASE"/>
    <property type="match status" value="1"/>
</dbReference>
<dbReference type="InterPro" id="IPR008927">
    <property type="entry name" value="6-PGluconate_DH-like_C_sf"/>
</dbReference>
<dbReference type="PROSITE" id="PS00521">
    <property type="entry name" value="P5CR"/>
    <property type="match status" value="1"/>
</dbReference>
<dbReference type="Pfam" id="PF03807">
    <property type="entry name" value="F420_oxidored"/>
    <property type="match status" value="1"/>
</dbReference>
<dbReference type="SUPFAM" id="SSF48179">
    <property type="entry name" value="6-phosphogluconate dehydrogenase C-terminal domain-like"/>
    <property type="match status" value="1"/>
</dbReference>
<evidence type="ECO:0000259" key="16">
    <source>
        <dbReference type="Pfam" id="PF14748"/>
    </source>
</evidence>
<dbReference type="InterPro" id="IPR053790">
    <property type="entry name" value="P5CR-like_CS"/>
</dbReference>
<dbReference type="Pfam" id="PF14748">
    <property type="entry name" value="P5CR_dimer"/>
    <property type="match status" value="1"/>
</dbReference>
<evidence type="ECO:0000259" key="15">
    <source>
        <dbReference type="Pfam" id="PF03807"/>
    </source>
</evidence>
<evidence type="ECO:0000256" key="4">
    <source>
        <dbReference type="ARBA" id="ARBA00012855"/>
    </source>
</evidence>
<evidence type="ECO:0000313" key="17">
    <source>
        <dbReference type="Proteomes" id="UP000504606"/>
    </source>
</evidence>
<dbReference type="EC" id="1.5.1.2" evidence="4 14"/>
<dbReference type="InterPro" id="IPR029036">
    <property type="entry name" value="P5CR_dimer"/>
</dbReference>
<feature type="domain" description="Pyrroline-5-carboxylate reductase dimerisation" evidence="16">
    <location>
        <begin position="215"/>
        <end position="319"/>
    </location>
</feature>
<dbReference type="PANTHER" id="PTHR11645:SF69">
    <property type="entry name" value="PYRROLINE-5-CARBOXYLATE REDUCTASE"/>
    <property type="match status" value="1"/>
</dbReference>
<feature type="domain" description="Pyrroline-5-carboxylate reductase catalytic N-terminal" evidence="15">
    <location>
        <begin position="53"/>
        <end position="149"/>
    </location>
</feature>
<name>A0A9C6WNT3_FRAOC</name>
<feature type="binding site" evidence="13">
    <location>
        <position position="105"/>
    </location>
    <ligand>
        <name>NADPH</name>
        <dbReference type="ChEBI" id="CHEBI:57783"/>
    </ligand>
</feature>
<dbReference type="PIRSF" id="PIRSF000193">
    <property type="entry name" value="Pyrrol-5-carb_rd"/>
    <property type="match status" value="1"/>
</dbReference>
<dbReference type="Gene3D" id="3.40.50.720">
    <property type="entry name" value="NAD(P)-binding Rossmann-like Domain"/>
    <property type="match status" value="1"/>
</dbReference>
<dbReference type="Proteomes" id="UP000504606">
    <property type="component" value="Unplaced"/>
</dbReference>
<sequence length="322" mass="34088">MILCLPPALCPLRLVTSPSCKNFRFDIRNIVLQTQTTDKMDQTTLKDHLRRGKLGFIGAGKMAQAIADGLVSKGLISPSAIFASAPSDSNLKSWRDKQMNTTHSNDEIVKNCGTIFLAVKPQYLNDALSQISASKELSMDRLFVSVIAGISTKSLEEIVCRLIPSSRVIRVMPNTPMLVGSGCSVFCAGSTTIKQDILLVNAMLSELGLCVEVKESLIGPAGALSGCGPAFMYLLIEGLADGGVKMGVPRDLAQLLAAHTMAGAAQMVLQTGRHPGQLKDEVCSPGGSTIAGVRALEDRAVRSAMMAAVEAATLRSAELGNK</sequence>
<keyword evidence="7 14" id="KW-0028">Amino-acid biosynthesis</keyword>
<dbReference type="GO" id="GO:0055129">
    <property type="term" value="P:L-proline biosynthetic process"/>
    <property type="evidence" value="ECO:0007669"/>
    <property type="project" value="TreeGrafter"/>
</dbReference>
<reference evidence="18" key="1">
    <citation type="submission" date="2025-08" db="UniProtKB">
        <authorList>
            <consortium name="RefSeq"/>
        </authorList>
    </citation>
    <scope>IDENTIFICATION</scope>
    <source>
        <tissue evidence="18">Whole organism</tissue>
    </source>
</reference>
<dbReference type="RefSeq" id="XP_052122822.1">
    <property type="nucleotide sequence ID" value="XM_052266862.1"/>
</dbReference>
<dbReference type="NCBIfam" id="TIGR00112">
    <property type="entry name" value="proC"/>
    <property type="match status" value="1"/>
</dbReference>
<evidence type="ECO:0000256" key="1">
    <source>
        <dbReference type="ARBA" id="ARBA00004496"/>
    </source>
</evidence>
<evidence type="ECO:0000256" key="9">
    <source>
        <dbReference type="ARBA" id="ARBA00022857"/>
    </source>
</evidence>
<evidence type="ECO:0000256" key="12">
    <source>
        <dbReference type="ARBA" id="ARBA00052690"/>
    </source>
</evidence>
<keyword evidence="8 14" id="KW-0641">Proline biosynthesis</keyword>
<evidence type="ECO:0000256" key="8">
    <source>
        <dbReference type="ARBA" id="ARBA00022650"/>
    </source>
</evidence>
<dbReference type="InterPro" id="IPR036291">
    <property type="entry name" value="NAD(P)-bd_dom_sf"/>
</dbReference>
<dbReference type="FunFam" id="3.40.50.720:FF:000190">
    <property type="entry name" value="Pyrroline-5-carboxylate reductase"/>
    <property type="match status" value="1"/>
</dbReference>
<feature type="binding site" evidence="13">
    <location>
        <begin position="57"/>
        <end position="62"/>
    </location>
    <ligand>
        <name>NADP(+)</name>
        <dbReference type="ChEBI" id="CHEBI:58349"/>
    </ligand>
</feature>
<dbReference type="GO" id="GO:0004735">
    <property type="term" value="F:pyrroline-5-carboxylate reductase activity"/>
    <property type="evidence" value="ECO:0007669"/>
    <property type="project" value="UniProtKB-EC"/>
</dbReference>
<dbReference type="GO" id="GO:0005737">
    <property type="term" value="C:cytoplasm"/>
    <property type="evidence" value="ECO:0007669"/>
    <property type="project" value="UniProtKB-SubCell"/>
</dbReference>
<comment type="similarity">
    <text evidence="3 14">Belongs to the pyrroline-5-carboxylate reductase family.</text>
</comment>
<evidence type="ECO:0000256" key="10">
    <source>
        <dbReference type="ARBA" id="ARBA00023002"/>
    </source>
</evidence>
<evidence type="ECO:0000256" key="3">
    <source>
        <dbReference type="ARBA" id="ARBA00005525"/>
    </source>
</evidence>
<gene>
    <name evidence="18" type="primary">LOC113218411</name>
</gene>
<dbReference type="Gene3D" id="1.10.3730.10">
    <property type="entry name" value="ProC C-terminal domain-like"/>
    <property type="match status" value="1"/>
</dbReference>
<feature type="binding site" evidence="13">
    <location>
        <begin position="118"/>
        <end position="121"/>
    </location>
    <ligand>
        <name>NADP(+)</name>
        <dbReference type="ChEBI" id="CHEBI:58349"/>
    </ligand>
</feature>
<evidence type="ECO:0000256" key="14">
    <source>
        <dbReference type="RuleBase" id="RU003903"/>
    </source>
</evidence>
<evidence type="ECO:0000256" key="5">
    <source>
        <dbReference type="ARBA" id="ARBA00021413"/>
    </source>
</evidence>
<keyword evidence="9 13" id="KW-0521">NADP</keyword>
<keyword evidence="6" id="KW-0963">Cytoplasm</keyword>
<evidence type="ECO:0000256" key="11">
    <source>
        <dbReference type="ARBA" id="ARBA00050547"/>
    </source>
</evidence>
<accession>A0A9C6WNT3</accession>
<evidence type="ECO:0000256" key="13">
    <source>
        <dbReference type="PIRSR" id="PIRSR000193-1"/>
    </source>
</evidence>
<dbReference type="HAMAP" id="MF_01925">
    <property type="entry name" value="P5C_reductase"/>
    <property type="match status" value="1"/>
</dbReference>
<dbReference type="AlphaFoldDB" id="A0A9C6WNT3"/>